<evidence type="ECO:0000256" key="4">
    <source>
        <dbReference type="ARBA" id="ARBA00022798"/>
    </source>
</evidence>
<sequence length="403" mass="44426">MRPARTVTARTVTALVAAGALAVTVAATTAPVSSAQGGGTQPGGTTVTEAEQRRSRMPDPLVISHRGASGYRPEHTEAAYRLAVQQGADYIEPDLVMTKDGVLVDRHEPEIGGTTDVADHPEFADRETTKQLDGQPVTGWFVEDFTLAELKTLRATERLPELRDESAMYDGREEILTFEEGLRLRERLSKESGRTIGIIPEIKHSTYLHELGLDPEAELARLVKRYRLNHRSAPMWTQSFELSNLKDLREKHGYRANLAFLTTAAGGPFDLADEGTTYAELTTAGSLRRLSRWLDGIGPEKAQVIPRTADGSLGEPTSLVANAHRADLQVTPWTFRAENEFLPADHRVGEDPARFGRAIDEARAFLDAGVDGLFCDQPDVCVTAREDFWAERSRRPGQPETTR</sequence>
<dbReference type="Gene3D" id="3.20.20.190">
    <property type="entry name" value="Phosphatidylinositol (PI) phosphodiesterase"/>
    <property type="match status" value="1"/>
</dbReference>
<dbReference type="InterPro" id="IPR017946">
    <property type="entry name" value="PLC-like_Pdiesterase_TIM-brl"/>
</dbReference>
<evidence type="ECO:0000256" key="5">
    <source>
        <dbReference type="ARBA" id="ARBA00022801"/>
    </source>
</evidence>
<keyword evidence="4" id="KW-0319">Glycerol metabolism</keyword>
<organism evidence="10 11">
    <name type="scientific">Janibacter alkaliphilus</name>
    <dbReference type="NCBI Taxonomy" id="1069963"/>
    <lineage>
        <taxon>Bacteria</taxon>
        <taxon>Bacillati</taxon>
        <taxon>Actinomycetota</taxon>
        <taxon>Actinomycetes</taxon>
        <taxon>Micrococcales</taxon>
        <taxon>Intrasporangiaceae</taxon>
        <taxon>Janibacter</taxon>
    </lineage>
</organism>
<evidence type="ECO:0000256" key="2">
    <source>
        <dbReference type="ARBA" id="ARBA00012247"/>
    </source>
</evidence>
<accession>A0A852X667</accession>
<dbReference type="GO" id="GO:0008889">
    <property type="term" value="F:glycerophosphodiester phosphodiesterase activity"/>
    <property type="evidence" value="ECO:0007669"/>
    <property type="project" value="UniProtKB-EC"/>
</dbReference>
<protein>
    <recommendedName>
        <fullName evidence="2">glycerophosphodiester phosphodiesterase</fullName>
        <ecNumber evidence="2">3.1.4.46</ecNumber>
    </recommendedName>
</protein>
<dbReference type="EC" id="3.1.4.46" evidence="2"/>
<evidence type="ECO:0000256" key="7">
    <source>
        <dbReference type="SAM" id="MobiDB-lite"/>
    </source>
</evidence>
<dbReference type="EMBL" id="JACBZX010000001">
    <property type="protein sequence ID" value="NYG38389.1"/>
    <property type="molecule type" value="Genomic_DNA"/>
</dbReference>
<dbReference type="AlphaFoldDB" id="A0A852X667"/>
<evidence type="ECO:0000256" key="8">
    <source>
        <dbReference type="SAM" id="SignalP"/>
    </source>
</evidence>
<evidence type="ECO:0000259" key="9">
    <source>
        <dbReference type="PROSITE" id="PS51704"/>
    </source>
</evidence>
<evidence type="ECO:0000256" key="6">
    <source>
        <dbReference type="ARBA" id="ARBA00047512"/>
    </source>
</evidence>
<keyword evidence="3 8" id="KW-0732">Signal</keyword>
<feature type="chain" id="PRO_5033012117" description="glycerophosphodiester phosphodiesterase" evidence="8">
    <location>
        <begin position="36"/>
        <end position="403"/>
    </location>
</feature>
<dbReference type="PANTHER" id="PTHR43620:SF7">
    <property type="entry name" value="GLYCEROPHOSPHODIESTER PHOSPHODIESTERASE GDPD5-RELATED"/>
    <property type="match status" value="1"/>
</dbReference>
<evidence type="ECO:0000313" key="11">
    <source>
        <dbReference type="Proteomes" id="UP000592181"/>
    </source>
</evidence>
<feature type="domain" description="GP-PDE" evidence="9">
    <location>
        <begin position="60"/>
        <end position="385"/>
    </location>
</feature>
<feature type="region of interest" description="Disordered" evidence="7">
    <location>
        <begin position="31"/>
        <end position="68"/>
    </location>
</feature>
<evidence type="ECO:0000256" key="1">
    <source>
        <dbReference type="ARBA" id="ARBA00007277"/>
    </source>
</evidence>
<dbReference type="RefSeq" id="WP_179463591.1">
    <property type="nucleotide sequence ID" value="NZ_JACBZX010000001.1"/>
</dbReference>
<comment type="similarity">
    <text evidence="1">Belongs to the glycerophosphoryl diester phosphodiesterase family.</text>
</comment>
<keyword evidence="5 10" id="KW-0378">Hydrolase</keyword>
<evidence type="ECO:0000313" key="10">
    <source>
        <dbReference type="EMBL" id="NYG38389.1"/>
    </source>
</evidence>
<dbReference type="Pfam" id="PF03009">
    <property type="entry name" value="GDPD"/>
    <property type="match status" value="1"/>
</dbReference>
<dbReference type="InterPro" id="IPR030395">
    <property type="entry name" value="GP_PDE_dom"/>
</dbReference>
<dbReference type="GO" id="GO:0006071">
    <property type="term" value="P:glycerol metabolic process"/>
    <property type="evidence" value="ECO:0007669"/>
    <property type="project" value="UniProtKB-KW"/>
</dbReference>
<name>A0A852X667_9MICO</name>
<comment type="caution">
    <text evidence="10">The sequence shown here is derived from an EMBL/GenBank/DDBJ whole genome shotgun (WGS) entry which is preliminary data.</text>
</comment>
<dbReference type="SUPFAM" id="SSF51695">
    <property type="entry name" value="PLC-like phosphodiesterases"/>
    <property type="match status" value="1"/>
</dbReference>
<dbReference type="PROSITE" id="PS51704">
    <property type="entry name" value="GP_PDE"/>
    <property type="match status" value="1"/>
</dbReference>
<feature type="signal peptide" evidence="8">
    <location>
        <begin position="1"/>
        <end position="35"/>
    </location>
</feature>
<comment type="catalytic activity">
    <reaction evidence="6">
        <text>a sn-glycero-3-phosphodiester + H2O = an alcohol + sn-glycerol 3-phosphate + H(+)</text>
        <dbReference type="Rhea" id="RHEA:12969"/>
        <dbReference type="ChEBI" id="CHEBI:15377"/>
        <dbReference type="ChEBI" id="CHEBI:15378"/>
        <dbReference type="ChEBI" id="CHEBI:30879"/>
        <dbReference type="ChEBI" id="CHEBI:57597"/>
        <dbReference type="ChEBI" id="CHEBI:83408"/>
        <dbReference type="EC" id="3.1.4.46"/>
    </reaction>
</comment>
<keyword evidence="11" id="KW-1185">Reference proteome</keyword>
<dbReference type="Proteomes" id="UP000592181">
    <property type="component" value="Unassembled WGS sequence"/>
</dbReference>
<proteinExistence type="inferred from homology"/>
<evidence type="ECO:0000256" key="3">
    <source>
        <dbReference type="ARBA" id="ARBA00022729"/>
    </source>
</evidence>
<gene>
    <name evidence="10" type="ORF">BJY28_002858</name>
</gene>
<dbReference type="GO" id="GO:0006629">
    <property type="term" value="P:lipid metabolic process"/>
    <property type="evidence" value="ECO:0007669"/>
    <property type="project" value="InterPro"/>
</dbReference>
<dbReference type="PANTHER" id="PTHR43620">
    <property type="entry name" value="GLYCEROPHOSPHORYL DIESTER PHOSPHODIESTERASE"/>
    <property type="match status" value="1"/>
</dbReference>
<reference evidence="10 11" key="1">
    <citation type="submission" date="2020-07" db="EMBL/GenBank/DDBJ databases">
        <title>Sequencing the genomes of 1000 actinobacteria strains.</title>
        <authorList>
            <person name="Klenk H.-P."/>
        </authorList>
    </citation>
    <scope>NUCLEOTIDE SEQUENCE [LARGE SCALE GENOMIC DNA]</scope>
    <source>
        <strain evidence="10 11">DSM 24723</strain>
    </source>
</reference>
<dbReference type="GO" id="GO:0042597">
    <property type="term" value="C:periplasmic space"/>
    <property type="evidence" value="ECO:0007669"/>
    <property type="project" value="TreeGrafter"/>
</dbReference>